<keyword evidence="4" id="KW-1185">Reference proteome</keyword>
<dbReference type="OrthoDB" id="5376140at2759"/>
<protein>
    <submittedName>
        <fullName evidence="2 3">Uncharacterized protein</fullName>
    </submittedName>
</protein>
<reference evidence="4" key="1">
    <citation type="submission" date="2012-12" db="EMBL/GenBank/DDBJ databases">
        <authorList>
            <person name="Hellsten U."/>
            <person name="Grimwood J."/>
            <person name="Chapman J.A."/>
            <person name="Shapiro H."/>
            <person name="Aerts A."/>
            <person name="Otillar R.P."/>
            <person name="Terry A.Y."/>
            <person name="Boore J.L."/>
            <person name="Simakov O."/>
            <person name="Marletaz F."/>
            <person name="Cho S.-J."/>
            <person name="Edsinger-Gonzales E."/>
            <person name="Havlak P."/>
            <person name="Kuo D.-H."/>
            <person name="Larsson T."/>
            <person name="Lv J."/>
            <person name="Arendt D."/>
            <person name="Savage R."/>
            <person name="Osoegawa K."/>
            <person name="de Jong P."/>
            <person name="Lindberg D.R."/>
            <person name="Seaver E.C."/>
            <person name="Weisblat D.A."/>
            <person name="Putnam N.H."/>
            <person name="Grigoriev I.V."/>
            <person name="Rokhsar D.S."/>
        </authorList>
    </citation>
    <scope>NUCLEOTIDE SEQUENCE</scope>
    <source>
        <strain evidence="4">I ESC-2004</strain>
    </source>
</reference>
<proteinExistence type="predicted"/>
<dbReference type="HOGENOM" id="CLU_2017380_0_0_1"/>
<evidence type="ECO:0000256" key="1">
    <source>
        <dbReference type="SAM" id="MobiDB-lite"/>
    </source>
</evidence>
<evidence type="ECO:0000313" key="3">
    <source>
        <dbReference type="EnsemblMetazoa" id="CapteP203026"/>
    </source>
</evidence>
<accession>R7TUI2</accession>
<dbReference type="Proteomes" id="UP000014760">
    <property type="component" value="Unassembled WGS sequence"/>
</dbReference>
<organism evidence="2">
    <name type="scientific">Capitella teleta</name>
    <name type="common">Polychaete worm</name>
    <dbReference type="NCBI Taxonomy" id="283909"/>
    <lineage>
        <taxon>Eukaryota</taxon>
        <taxon>Metazoa</taxon>
        <taxon>Spiralia</taxon>
        <taxon>Lophotrochozoa</taxon>
        <taxon>Annelida</taxon>
        <taxon>Polychaeta</taxon>
        <taxon>Sedentaria</taxon>
        <taxon>Scolecida</taxon>
        <taxon>Capitellidae</taxon>
        <taxon>Capitella</taxon>
    </lineage>
</organism>
<evidence type="ECO:0000313" key="4">
    <source>
        <dbReference type="Proteomes" id="UP000014760"/>
    </source>
</evidence>
<sequence length="123" mass="14467">MHLRGIKSSAIMRNRDSGESEVDAKGKPDGKRKREEITDSDQYDFDKQPKRKPGQKMPWFEKEKAAVNKHFKRHICMANVPNKMEVMECQNDEPILRSREWRQVKDYVKKQGVTPARKAKKPK</sequence>
<dbReference type="AlphaFoldDB" id="R7TUI2"/>
<dbReference type="EnsemblMetazoa" id="CapteT203026">
    <property type="protein sequence ID" value="CapteP203026"/>
    <property type="gene ID" value="CapteG203026"/>
</dbReference>
<feature type="region of interest" description="Disordered" evidence="1">
    <location>
        <begin position="1"/>
        <end position="57"/>
    </location>
</feature>
<feature type="compositionally biased region" description="Basic and acidic residues" evidence="1">
    <location>
        <begin position="13"/>
        <end position="37"/>
    </location>
</feature>
<dbReference type="EMBL" id="AMQN01002457">
    <property type="status" value="NOT_ANNOTATED_CDS"/>
    <property type="molecule type" value="Genomic_DNA"/>
</dbReference>
<reference evidence="2 4" key="2">
    <citation type="journal article" date="2013" name="Nature">
        <title>Insights into bilaterian evolution from three spiralian genomes.</title>
        <authorList>
            <person name="Simakov O."/>
            <person name="Marletaz F."/>
            <person name="Cho S.J."/>
            <person name="Edsinger-Gonzales E."/>
            <person name="Havlak P."/>
            <person name="Hellsten U."/>
            <person name="Kuo D.H."/>
            <person name="Larsson T."/>
            <person name="Lv J."/>
            <person name="Arendt D."/>
            <person name="Savage R."/>
            <person name="Osoegawa K."/>
            <person name="de Jong P."/>
            <person name="Grimwood J."/>
            <person name="Chapman J.A."/>
            <person name="Shapiro H."/>
            <person name="Aerts A."/>
            <person name="Otillar R.P."/>
            <person name="Terry A.Y."/>
            <person name="Boore J.L."/>
            <person name="Grigoriev I.V."/>
            <person name="Lindberg D.R."/>
            <person name="Seaver E.C."/>
            <person name="Weisblat D.A."/>
            <person name="Putnam N.H."/>
            <person name="Rokhsar D.S."/>
        </authorList>
    </citation>
    <scope>NUCLEOTIDE SEQUENCE</scope>
    <source>
        <strain evidence="2 4">I ESC-2004</strain>
    </source>
</reference>
<evidence type="ECO:0000313" key="2">
    <source>
        <dbReference type="EMBL" id="ELT95136.1"/>
    </source>
</evidence>
<name>R7TUI2_CAPTE</name>
<dbReference type="EMBL" id="KB309217">
    <property type="protein sequence ID" value="ELT95136.1"/>
    <property type="molecule type" value="Genomic_DNA"/>
</dbReference>
<reference evidence="3" key="3">
    <citation type="submission" date="2015-06" db="UniProtKB">
        <authorList>
            <consortium name="EnsemblMetazoa"/>
        </authorList>
    </citation>
    <scope>IDENTIFICATION</scope>
</reference>
<gene>
    <name evidence="2" type="ORF">CAPTEDRAFT_203026</name>
</gene>